<feature type="region of interest" description="Disordered" evidence="1">
    <location>
        <begin position="11"/>
        <end position="39"/>
    </location>
</feature>
<evidence type="ECO:0000313" key="3">
    <source>
        <dbReference type="Proteomes" id="UP001208570"/>
    </source>
</evidence>
<accession>A0AAD9J8H1</accession>
<dbReference type="EMBL" id="JAODUP010000517">
    <property type="protein sequence ID" value="KAK2148078.1"/>
    <property type="molecule type" value="Genomic_DNA"/>
</dbReference>
<reference evidence="2" key="1">
    <citation type="journal article" date="2023" name="Mol. Biol. Evol.">
        <title>Third-Generation Sequencing Reveals the Adaptive Role of the Epigenome in Three Deep-Sea Polychaetes.</title>
        <authorList>
            <person name="Perez M."/>
            <person name="Aroh O."/>
            <person name="Sun Y."/>
            <person name="Lan Y."/>
            <person name="Juniper S.K."/>
            <person name="Young C.R."/>
            <person name="Angers B."/>
            <person name="Qian P.Y."/>
        </authorList>
    </citation>
    <scope>NUCLEOTIDE SEQUENCE</scope>
    <source>
        <strain evidence="2">P08H-3</strain>
    </source>
</reference>
<feature type="compositionally biased region" description="Polar residues" evidence="1">
    <location>
        <begin position="26"/>
        <end position="35"/>
    </location>
</feature>
<proteinExistence type="predicted"/>
<comment type="caution">
    <text evidence="2">The sequence shown here is derived from an EMBL/GenBank/DDBJ whole genome shotgun (WGS) entry which is preliminary data.</text>
</comment>
<feature type="compositionally biased region" description="Low complexity" evidence="1">
    <location>
        <begin position="12"/>
        <end position="21"/>
    </location>
</feature>
<gene>
    <name evidence="2" type="ORF">LSH36_517g00006</name>
</gene>
<evidence type="ECO:0000256" key="1">
    <source>
        <dbReference type="SAM" id="MobiDB-lite"/>
    </source>
</evidence>
<dbReference type="Proteomes" id="UP001208570">
    <property type="component" value="Unassembled WGS sequence"/>
</dbReference>
<protein>
    <submittedName>
        <fullName evidence="2">Uncharacterized protein</fullName>
    </submittedName>
</protein>
<sequence length="98" mass="10664">MCVACECQKLHSMSSSGSSESAADQGIQSQDQDPQTGYVRDMVSPVKLEQYHVIQEEDAVFGDEMTNELDTTAQTLPQLIADMLIPCDVLVNNRNGVG</sequence>
<name>A0AAD9J8H1_9ANNE</name>
<dbReference type="AlphaFoldDB" id="A0AAD9J8H1"/>
<organism evidence="2 3">
    <name type="scientific">Paralvinella palmiformis</name>
    <dbReference type="NCBI Taxonomy" id="53620"/>
    <lineage>
        <taxon>Eukaryota</taxon>
        <taxon>Metazoa</taxon>
        <taxon>Spiralia</taxon>
        <taxon>Lophotrochozoa</taxon>
        <taxon>Annelida</taxon>
        <taxon>Polychaeta</taxon>
        <taxon>Sedentaria</taxon>
        <taxon>Canalipalpata</taxon>
        <taxon>Terebellida</taxon>
        <taxon>Terebelliformia</taxon>
        <taxon>Alvinellidae</taxon>
        <taxon>Paralvinella</taxon>
    </lineage>
</organism>
<evidence type="ECO:0000313" key="2">
    <source>
        <dbReference type="EMBL" id="KAK2148078.1"/>
    </source>
</evidence>
<keyword evidence="3" id="KW-1185">Reference proteome</keyword>